<dbReference type="InterPro" id="IPR015500">
    <property type="entry name" value="Peptidase_S8_subtilisin-rel"/>
</dbReference>
<dbReference type="Gene3D" id="3.40.50.200">
    <property type="entry name" value="Peptidase S8/S53 domain"/>
    <property type="match status" value="1"/>
</dbReference>
<proteinExistence type="inferred from homology"/>
<evidence type="ECO:0000256" key="4">
    <source>
        <dbReference type="ARBA" id="ARBA00022825"/>
    </source>
</evidence>
<dbReference type="InterPro" id="IPR023827">
    <property type="entry name" value="Peptidase_S8_Asp-AS"/>
</dbReference>
<dbReference type="EMBL" id="CP097636">
    <property type="protein sequence ID" value="URI10467.1"/>
    <property type="molecule type" value="Genomic_DNA"/>
</dbReference>
<dbReference type="SUPFAM" id="SSF49299">
    <property type="entry name" value="PKD domain"/>
    <property type="match status" value="1"/>
</dbReference>
<dbReference type="PRINTS" id="PR00723">
    <property type="entry name" value="SUBTILISIN"/>
</dbReference>
<dbReference type="InterPro" id="IPR034176">
    <property type="entry name" value="Peptidases_S8_13"/>
</dbReference>
<comment type="similarity">
    <text evidence="1 5 6">Belongs to the peptidase S8 family.</text>
</comment>
<dbReference type="InterPro" id="IPR035986">
    <property type="entry name" value="PKD_dom_sf"/>
</dbReference>
<evidence type="ECO:0000256" key="2">
    <source>
        <dbReference type="ARBA" id="ARBA00022670"/>
    </source>
</evidence>
<keyword evidence="3 5" id="KW-0378">Hydrolase</keyword>
<sequence>MKPLLLPLLLAVTTFASSAAEWTPRAAPVAVADTGRVIVKFKSDASTVRARALSASAAGEAAAQVLGERAGTLGSRLGLALKAGHAVGERAQVVTAEGMTSAQLAARLAADSEVEYAEPDRRMTRLATPNDTYFLSGPTAGPAVGQWYLRAPDSLAPAAINAAGAWDLSQGGTAGQGVIVAVLDTGIRSEHPDLANKLVAGYDMVTDTGISNDGDGRDSDPSDPGDWVSASEAGTGKFTSCPEANSSWHGTQVAGIIGAETNNGAGVAGTGWNVRIQPVRVLGKCYGLESDIAAGIQWAAGVSVAGLPTNPTPAKVINLSLGGTGSCSRTYQDAINAAVARGVTVVVAAGNTAGHAVGAPGNCSNVITVAAVRHVGTKVGYSDVGTQVTLAAPGGNCVQPDGSGLCDYPIMTTLNAGTTSPGASIYSNGTTDPSVGTSFSAPQVSGVAALMLALQPSLTPSTVKTYLQRGVRPFPTTGGSTGIAQCRAPNGVDQLECYCTTSTCGAGLLDASASVSLVQQGAVATLALSSTSTSPTVGTAVTLTANTSASSDRLPLTVSWAISQGGGLASLSATSGTSVVLTPTAAGTVVVQATVTDTLGFQTSSSQTFTVAAAASGGSTGGSTGGSDGGSSSSGGGGGGGAMSLTWLALLAGATVALRRVRTAA</sequence>
<dbReference type="InterPro" id="IPR022398">
    <property type="entry name" value="Peptidase_S8_His-AS"/>
</dbReference>
<feature type="signal peptide" evidence="8">
    <location>
        <begin position="1"/>
        <end position="19"/>
    </location>
</feature>
<evidence type="ECO:0000256" key="3">
    <source>
        <dbReference type="ARBA" id="ARBA00022801"/>
    </source>
</evidence>
<dbReference type="PANTHER" id="PTHR43806:SF11">
    <property type="entry name" value="CEREVISIN-RELATED"/>
    <property type="match status" value="1"/>
</dbReference>
<dbReference type="InterPro" id="IPR036852">
    <property type="entry name" value="Peptidase_S8/S53_dom_sf"/>
</dbReference>
<dbReference type="InterPro" id="IPR050131">
    <property type="entry name" value="Peptidase_S8_subtilisin-like"/>
</dbReference>
<accession>A0ABY4SEX8</accession>
<dbReference type="InterPro" id="IPR023828">
    <property type="entry name" value="Peptidase_S8_Ser-AS"/>
</dbReference>
<feature type="active site" description="Charge relay system" evidence="5">
    <location>
        <position position="438"/>
    </location>
</feature>
<feature type="domain" description="Peptidase S8/S53" evidence="9">
    <location>
        <begin position="175"/>
        <end position="469"/>
    </location>
</feature>
<feature type="chain" id="PRO_5047036642" evidence="8">
    <location>
        <begin position="20"/>
        <end position="665"/>
    </location>
</feature>
<keyword evidence="2 5" id="KW-0645">Protease</keyword>
<evidence type="ECO:0000256" key="1">
    <source>
        <dbReference type="ARBA" id="ARBA00011073"/>
    </source>
</evidence>
<evidence type="ECO:0000313" key="10">
    <source>
        <dbReference type="EMBL" id="URI10467.1"/>
    </source>
</evidence>
<dbReference type="SUPFAM" id="SSF52743">
    <property type="entry name" value="Subtilisin-like"/>
    <property type="match status" value="1"/>
</dbReference>
<dbReference type="InterPro" id="IPR013783">
    <property type="entry name" value="Ig-like_fold"/>
</dbReference>
<feature type="region of interest" description="Disordered" evidence="7">
    <location>
        <begin position="615"/>
        <end position="637"/>
    </location>
</feature>
<dbReference type="Proteomes" id="UP001056201">
    <property type="component" value="Chromosome 2"/>
</dbReference>
<dbReference type="PROSITE" id="PS00138">
    <property type="entry name" value="SUBTILASE_SER"/>
    <property type="match status" value="1"/>
</dbReference>
<evidence type="ECO:0000256" key="7">
    <source>
        <dbReference type="SAM" id="MobiDB-lite"/>
    </source>
</evidence>
<dbReference type="PANTHER" id="PTHR43806">
    <property type="entry name" value="PEPTIDASE S8"/>
    <property type="match status" value="1"/>
</dbReference>
<evidence type="ECO:0000256" key="8">
    <source>
        <dbReference type="SAM" id="SignalP"/>
    </source>
</evidence>
<organism evidence="10 11">
    <name type="scientific">Aquincola tertiaricarbonis</name>
    <dbReference type="NCBI Taxonomy" id="391953"/>
    <lineage>
        <taxon>Bacteria</taxon>
        <taxon>Pseudomonadati</taxon>
        <taxon>Pseudomonadota</taxon>
        <taxon>Betaproteobacteria</taxon>
        <taxon>Burkholderiales</taxon>
        <taxon>Sphaerotilaceae</taxon>
        <taxon>Aquincola</taxon>
    </lineage>
</organism>
<protein>
    <submittedName>
        <fullName evidence="10">S8 family peptidase</fullName>
    </submittedName>
</protein>
<evidence type="ECO:0000256" key="6">
    <source>
        <dbReference type="RuleBase" id="RU003355"/>
    </source>
</evidence>
<feature type="region of interest" description="Disordered" evidence="7">
    <location>
        <begin position="209"/>
        <end position="246"/>
    </location>
</feature>
<dbReference type="PROSITE" id="PS51892">
    <property type="entry name" value="SUBTILASE"/>
    <property type="match status" value="1"/>
</dbReference>
<dbReference type="RefSeq" id="WP_250198674.1">
    <property type="nucleotide sequence ID" value="NZ_CP097636.1"/>
</dbReference>
<dbReference type="CDD" id="cd07496">
    <property type="entry name" value="Peptidases_S8_13"/>
    <property type="match status" value="1"/>
</dbReference>
<feature type="active site" description="Charge relay system" evidence="5">
    <location>
        <position position="249"/>
    </location>
</feature>
<dbReference type="Pfam" id="PF00082">
    <property type="entry name" value="Peptidase_S8"/>
    <property type="match status" value="1"/>
</dbReference>
<dbReference type="PROSITE" id="PS00137">
    <property type="entry name" value="SUBTILASE_HIS"/>
    <property type="match status" value="1"/>
</dbReference>
<dbReference type="Gene3D" id="2.60.40.10">
    <property type="entry name" value="Immunoglobulins"/>
    <property type="match status" value="1"/>
</dbReference>
<gene>
    <name evidence="10" type="ORF">MW290_15770</name>
</gene>
<dbReference type="InterPro" id="IPR000209">
    <property type="entry name" value="Peptidase_S8/S53_dom"/>
</dbReference>
<evidence type="ECO:0000256" key="5">
    <source>
        <dbReference type="PROSITE-ProRule" id="PRU01240"/>
    </source>
</evidence>
<reference evidence="10" key="1">
    <citation type="submission" date="2022-05" db="EMBL/GenBank/DDBJ databases">
        <title>An RpoN-dependent PEP-CTERM gene is involved in floc formation of an Aquincola tertiaricarbonis strain.</title>
        <authorList>
            <person name="Qiu D."/>
            <person name="Xia M."/>
        </authorList>
    </citation>
    <scope>NUCLEOTIDE SEQUENCE</scope>
    <source>
        <strain evidence="10">RN12</strain>
    </source>
</reference>
<keyword evidence="8" id="KW-0732">Signal</keyword>
<keyword evidence="11" id="KW-1185">Reference proteome</keyword>
<evidence type="ECO:0000313" key="11">
    <source>
        <dbReference type="Proteomes" id="UP001056201"/>
    </source>
</evidence>
<name>A0ABY4SEX8_AQUTE</name>
<feature type="compositionally biased region" description="Gly residues" evidence="7">
    <location>
        <begin position="618"/>
        <end position="637"/>
    </location>
</feature>
<feature type="active site" description="Charge relay system" evidence="5">
    <location>
        <position position="184"/>
    </location>
</feature>
<evidence type="ECO:0000259" key="9">
    <source>
        <dbReference type="Pfam" id="PF00082"/>
    </source>
</evidence>
<keyword evidence="4 5" id="KW-0720">Serine protease</keyword>
<dbReference type="PROSITE" id="PS00136">
    <property type="entry name" value="SUBTILASE_ASP"/>
    <property type="match status" value="1"/>
</dbReference>